<dbReference type="AlphaFoldDB" id="A0A8K0STN2"/>
<name>A0A8K0STN2_9HYPO</name>
<comment type="caution">
    <text evidence="2">The sequence shown here is derived from an EMBL/GenBank/DDBJ whole genome shotgun (WGS) entry which is preliminary data.</text>
</comment>
<reference evidence="2" key="1">
    <citation type="journal article" date="2021" name="Nat. Commun.">
        <title>Genetic determinants of endophytism in the Arabidopsis root mycobiome.</title>
        <authorList>
            <person name="Mesny F."/>
            <person name="Miyauchi S."/>
            <person name="Thiergart T."/>
            <person name="Pickel B."/>
            <person name="Atanasova L."/>
            <person name="Karlsson M."/>
            <person name="Huettel B."/>
            <person name="Barry K.W."/>
            <person name="Haridas S."/>
            <person name="Chen C."/>
            <person name="Bauer D."/>
            <person name="Andreopoulos W."/>
            <person name="Pangilinan J."/>
            <person name="LaButti K."/>
            <person name="Riley R."/>
            <person name="Lipzen A."/>
            <person name="Clum A."/>
            <person name="Drula E."/>
            <person name="Henrissat B."/>
            <person name="Kohler A."/>
            <person name="Grigoriev I.V."/>
            <person name="Martin F.M."/>
            <person name="Hacquard S."/>
        </authorList>
    </citation>
    <scope>NUCLEOTIDE SEQUENCE</scope>
    <source>
        <strain evidence="2">MPI-CAGE-CH-0235</strain>
    </source>
</reference>
<accession>A0A8K0STN2</accession>
<feature type="compositionally biased region" description="Gly residues" evidence="1">
    <location>
        <begin position="157"/>
        <end position="166"/>
    </location>
</feature>
<evidence type="ECO:0000313" key="2">
    <source>
        <dbReference type="EMBL" id="KAH7316794.1"/>
    </source>
</evidence>
<evidence type="ECO:0000256" key="1">
    <source>
        <dbReference type="SAM" id="MobiDB-lite"/>
    </source>
</evidence>
<dbReference type="EMBL" id="JAGPNK010000008">
    <property type="protein sequence ID" value="KAH7316794.1"/>
    <property type="molecule type" value="Genomic_DNA"/>
</dbReference>
<protein>
    <submittedName>
        <fullName evidence="2">Uncharacterized protein</fullName>
    </submittedName>
</protein>
<feature type="compositionally biased region" description="Polar residues" evidence="1">
    <location>
        <begin position="190"/>
        <end position="201"/>
    </location>
</feature>
<proteinExistence type="predicted"/>
<keyword evidence="3" id="KW-1185">Reference proteome</keyword>
<feature type="region of interest" description="Disordered" evidence="1">
    <location>
        <begin position="150"/>
        <end position="201"/>
    </location>
</feature>
<evidence type="ECO:0000313" key="3">
    <source>
        <dbReference type="Proteomes" id="UP000813444"/>
    </source>
</evidence>
<gene>
    <name evidence="2" type="ORF">B0I35DRAFT_434018</name>
</gene>
<sequence>MNSPAETIAFGWLASEPMLAGGVDSLHVSANLHSHIQVVYFVHVQLWTSISVGSCTSTCPKMLRCRTVVHYVTLMLNGFTLMAAYTGARTVRGTGTGMSRKLRASMSHRSQLAACGVAASRLSERPGPRDARYNPRLLLRPASTQAILNPSCSVNNGGKGGRGNGSQGTIKTGPDLCNLPNLPQCPKGSRATNRTSRSPTL</sequence>
<organism evidence="2 3">
    <name type="scientific">Stachybotrys elegans</name>
    <dbReference type="NCBI Taxonomy" id="80388"/>
    <lineage>
        <taxon>Eukaryota</taxon>
        <taxon>Fungi</taxon>
        <taxon>Dikarya</taxon>
        <taxon>Ascomycota</taxon>
        <taxon>Pezizomycotina</taxon>
        <taxon>Sordariomycetes</taxon>
        <taxon>Hypocreomycetidae</taxon>
        <taxon>Hypocreales</taxon>
        <taxon>Stachybotryaceae</taxon>
        <taxon>Stachybotrys</taxon>
    </lineage>
</organism>
<dbReference type="Proteomes" id="UP000813444">
    <property type="component" value="Unassembled WGS sequence"/>
</dbReference>